<proteinExistence type="predicted"/>
<accession>A0A6C0JMW1</accession>
<organism evidence="1">
    <name type="scientific">viral metagenome</name>
    <dbReference type="NCBI Taxonomy" id="1070528"/>
    <lineage>
        <taxon>unclassified sequences</taxon>
        <taxon>metagenomes</taxon>
        <taxon>organismal metagenomes</taxon>
    </lineage>
</organism>
<name>A0A6C0JMW1_9ZZZZ</name>
<reference evidence="1" key="1">
    <citation type="journal article" date="2020" name="Nature">
        <title>Giant virus diversity and host interactions through global metagenomics.</title>
        <authorList>
            <person name="Schulz F."/>
            <person name="Roux S."/>
            <person name="Paez-Espino D."/>
            <person name="Jungbluth S."/>
            <person name="Walsh D.A."/>
            <person name="Denef V.J."/>
            <person name="McMahon K.D."/>
            <person name="Konstantinidis K.T."/>
            <person name="Eloe-Fadrosh E.A."/>
            <person name="Kyrpides N.C."/>
            <person name="Woyke T."/>
        </authorList>
    </citation>
    <scope>NUCLEOTIDE SEQUENCE</scope>
    <source>
        <strain evidence="1">GVMAG-S-1038524-41</strain>
    </source>
</reference>
<dbReference type="InterPro" id="IPR016112">
    <property type="entry name" value="VP_dsDNA_II"/>
</dbReference>
<dbReference type="SUPFAM" id="SSF49749">
    <property type="entry name" value="Group II dsDNA viruses VP"/>
    <property type="match status" value="1"/>
</dbReference>
<dbReference type="Gene3D" id="2.70.9.10">
    <property type="entry name" value="Adenovirus Type 2 Hexon, domain 4"/>
    <property type="match status" value="1"/>
</dbReference>
<sequence>MECDICFETNGKTVNDIKCCLGNKWCTDCELTINLEMTVNSHFCRKVISNTIQLPLLHWYSTSHGTFIPEVALPYRNVRINIQYVNIEDE</sequence>
<evidence type="ECO:0000313" key="1">
    <source>
        <dbReference type="EMBL" id="QHU06929.1"/>
    </source>
</evidence>
<dbReference type="AlphaFoldDB" id="A0A6C0JMW1"/>
<dbReference type="EMBL" id="MN740669">
    <property type="protein sequence ID" value="QHU06929.1"/>
    <property type="molecule type" value="Genomic_DNA"/>
</dbReference>
<protein>
    <submittedName>
        <fullName evidence="1">Uncharacterized protein</fullName>
    </submittedName>
</protein>